<comment type="caution">
    <text evidence="1">The sequence shown here is derived from an EMBL/GenBank/DDBJ whole genome shotgun (WGS) entry which is preliminary data.</text>
</comment>
<gene>
    <name evidence="1" type="ORF">ADUPG1_006893</name>
</gene>
<dbReference type="EMBL" id="BQXS01010067">
    <property type="protein sequence ID" value="GKT32835.1"/>
    <property type="molecule type" value="Genomic_DNA"/>
</dbReference>
<evidence type="ECO:0000313" key="2">
    <source>
        <dbReference type="Proteomes" id="UP001057375"/>
    </source>
</evidence>
<proteinExistence type="predicted"/>
<organism evidence="1 2">
    <name type="scientific">Aduncisulcus paluster</name>
    <dbReference type="NCBI Taxonomy" id="2918883"/>
    <lineage>
        <taxon>Eukaryota</taxon>
        <taxon>Metamonada</taxon>
        <taxon>Carpediemonas-like organisms</taxon>
        <taxon>Aduncisulcus</taxon>
    </lineage>
</organism>
<reference evidence="1" key="1">
    <citation type="submission" date="2022-03" db="EMBL/GenBank/DDBJ databases">
        <title>Draft genome sequence of Aduncisulcus paluster, a free-living microaerophilic Fornicata.</title>
        <authorList>
            <person name="Yuyama I."/>
            <person name="Kume K."/>
            <person name="Tamura T."/>
            <person name="Inagaki Y."/>
            <person name="Hashimoto T."/>
        </authorList>
    </citation>
    <scope>NUCLEOTIDE SEQUENCE</scope>
    <source>
        <strain evidence="1">NY0171</strain>
    </source>
</reference>
<keyword evidence="2" id="KW-1185">Reference proteome</keyword>
<sequence>MVTNIRTTFSVIYESDSSETSSDDLVSVVDMTQPITTSTKSYSPVHVYNGEELVIDRDNLGVFLGDYLSDDVKEAATSVPSSIRDSFVDLTTLSNEDNLLNVHDKTFKSTTETVPNPLLFAKTIQPEGSMFVSPASHFLDADLAASVASRANFDPRSTIEYKTGISLGMRRGIGIVIDTTVDSVLSSVLEDEDIAEYAIHALKRTTDLILSQFTDNDYFTVFSTDGVFNGVPIQDNENTSLSGLYRSESATLDYIRDQMIDYFDNISPLSLCQQTSIPRSMRVEEHADTPRMEAIVSASNYICAAQSSDVTLETVIAERVESLIGFSTSQQNMSDSHPLPAGSPLYLVVISLGSIFHESFPTSLSKQLTSNNSNIIPIILRLTLEQFDDTNPSWRQKSPYFARKAACTLNGMYFEVDVLQMKEGLEEEEVSVDIIHRFEYTQDAKQLIKIERDLENFFFAHCFSIFRYIGPQCDGSMCSIKDSGLNIPISMHIGIEPFL</sequence>
<evidence type="ECO:0000313" key="1">
    <source>
        <dbReference type="EMBL" id="GKT32835.1"/>
    </source>
</evidence>
<feature type="non-terminal residue" evidence="1">
    <location>
        <position position="499"/>
    </location>
</feature>
<name>A0ABQ5KJY7_9EUKA</name>
<dbReference type="Proteomes" id="UP001057375">
    <property type="component" value="Unassembled WGS sequence"/>
</dbReference>
<protein>
    <submittedName>
        <fullName evidence="1">Uncharacterized protein</fullName>
    </submittedName>
</protein>
<accession>A0ABQ5KJY7</accession>